<feature type="region of interest" description="Disordered" evidence="10">
    <location>
        <begin position="838"/>
        <end position="860"/>
    </location>
</feature>
<dbReference type="GO" id="GO:0009950">
    <property type="term" value="P:dorsal/ventral axis specification"/>
    <property type="evidence" value="ECO:0007669"/>
    <property type="project" value="Ensembl"/>
</dbReference>
<dbReference type="PANTHER" id="PTHR15740">
    <property type="entry name" value="NEUROPROTECTIVE PEPTIDE-CONTAINING PROTEIN"/>
    <property type="match status" value="1"/>
</dbReference>
<feature type="region of interest" description="Disordered" evidence="10">
    <location>
        <begin position="983"/>
        <end position="1022"/>
    </location>
</feature>
<reference evidence="12" key="3">
    <citation type="submission" date="2025-09" db="UniProtKB">
        <authorList>
            <consortium name="Ensembl"/>
        </authorList>
    </citation>
    <scope>IDENTIFICATION</scope>
</reference>
<sequence>MNNIDSLDLILKRRFHLVNLCSVLSGEMFQLPVNNLPRIRKARKKVKRALEDIGLEFCKEAAEEFKEFSPDEQVVKSTQGFDICSWDPSCSKTQEYRSKPFCCQECQFSSKFYSGYKNHFRNVHRKLLDGKLLLNCPYCAFTATKKTLEVHVKIFHAPNQGQQNYGMSQGTALGAQTKSKNALHRILKSVYFCKKCTFRDSLYNVVKRHIYREHFQHVVSPYLGMASDKSVKGRSSSVNGSNIYCKQCQFTTRMYEALVQHVLEFHERVGSHVTNMIGHANVLNSVPHSLPTMNQNAQAVAKCVTPLSDAVSQPVIGYLKPVAPVVENPPTVPSSQALAVTAVNSPVAENNQTNVNTSQTQKWKICTVCNELFPENLYSAHFENAHKAKKVWALAKYIMKIHNFTSKCLLCNRYLPSSTLLNHMLTHGLTCPQCHSSFHGVHQIVDHVAQTHPGEFVGPVGASPLTFDLSIKQGQSRNIQLSVLTFNMKNSVNGQDQSTPAPQNAAPPPRPVIAPPAKIVNKYTEPKSLVALFHNSGGGKTVCPLCFSILKGTISDVLGMHLRERHQVLQTMHPVEKRMTYKCIHCLGVYTSNMVASTITLHLVQCRAVGRSQVSQNLKSPLTPKSPAPAAIKRQLPLQSTPTPKKTKTSKDCGSNHKIDGLVLDPTGYEVKTFEARKKFLTSYFNERPYPNPDEELKLSESLMMWRSEVTGHFVSKRNICFRSFKFKKPAVRLGFNMHALNELKHDLEIDHERRFGNSALSSASGKSTDCKPNNTLKLNTCPETISIDSDSDEETGKPNPNADNLTEETTIGSNGPPTETSSCEEENDLMAPLSENGESLDQEDLTKNTNDPVTETSSCLEKEENIHVVQITETVESNDQDILGEKTVIDTTDLSTMVISCQEDENEFMAPLAENGESLDQEDLTKNTNDPVTETSSCLEKEENIHVVQITETVESNDEDILGGKVISCQEDENEFMAPLAENGESLDEENLTKKTKEDTNNPSAKTISCDEGKGNAFMAPTDENVESKDQEIMTDEMNMETDDSSTGISYQEEQENVLISPTDERVQFKDQEILLDEMKHTDSDDRSTETGSCQDGKENVCMASC</sequence>
<evidence type="ECO:0000256" key="2">
    <source>
        <dbReference type="ARBA" id="ARBA00022737"/>
    </source>
</evidence>
<protein>
    <submittedName>
        <fullName evidence="12">Activity-dependent neuroprotector homeobox a</fullName>
    </submittedName>
</protein>
<name>A0A8C6M766_NOTFU</name>
<keyword evidence="3" id="KW-0863">Zinc-finger</keyword>
<keyword evidence="8" id="KW-0804">Transcription</keyword>
<keyword evidence="7" id="KW-0371">Homeobox</keyword>
<dbReference type="GO" id="GO:0005737">
    <property type="term" value="C:cytoplasm"/>
    <property type="evidence" value="ECO:0007669"/>
    <property type="project" value="Ensembl"/>
</dbReference>
<keyword evidence="13" id="KW-1185">Reference proteome</keyword>
<dbReference type="InterPro" id="IPR013087">
    <property type="entry name" value="Znf_C2H2_type"/>
</dbReference>
<keyword evidence="5" id="KW-0805">Transcription regulation</keyword>
<dbReference type="Gene3D" id="3.30.160.60">
    <property type="entry name" value="Classic Zinc Finger"/>
    <property type="match status" value="1"/>
</dbReference>
<evidence type="ECO:0000313" key="12">
    <source>
        <dbReference type="Ensembl" id="ENSNFUP00015031038.1"/>
    </source>
</evidence>
<evidence type="ECO:0000256" key="5">
    <source>
        <dbReference type="ARBA" id="ARBA00023015"/>
    </source>
</evidence>
<keyword evidence="9" id="KW-0539">Nucleus</keyword>
<dbReference type="GO" id="GO:0005634">
    <property type="term" value="C:nucleus"/>
    <property type="evidence" value="ECO:0007669"/>
    <property type="project" value="Ensembl"/>
</dbReference>
<feature type="compositionally biased region" description="Polar residues" evidence="10">
    <location>
        <begin position="848"/>
        <end position="860"/>
    </location>
</feature>
<proteinExistence type="predicted"/>
<dbReference type="AlphaFoldDB" id="A0A8C6M766"/>
<evidence type="ECO:0000313" key="13">
    <source>
        <dbReference type="Proteomes" id="UP000694548"/>
    </source>
</evidence>
<dbReference type="SMART" id="SM00355">
    <property type="entry name" value="ZnF_C2H2"/>
    <property type="match status" value="8"/>
</dbReference>
<dbReference type="Pfam" id="PF19627">
    <property type="entry name" value="ADNP_N"/>
    <property type="match status" value="1"/>
</dbReference>
<reference evidence="12" key="1">
    <citation type="submission" date="2014-08" db="EMBL/GenBank/DDBJ databases">
        <authorList>
            <person name="Senf B."/>
            <person name="Petzold A."/>
            <person name="Downie B.R."/>
            <person name="Koch P."/>
            <person name="Platzer M."/>
        </authorList>
    </citation>
    <scope>NUCLEOTIDE SEQUENCE [LARGE SCALE GENOMIC DNA]</scope>
    <source>
        <strain evidence="12">GRZ</strain>
    </source>
</reference>
<keyword evidence="6" id="KW-0238">DNA-binding</keyword>
<dbReference type="Ensembl" id="ENSNFUT00015032433.1">
    <property type="protein sequence ID" value="ENSNFUP00015031038.1"/>
    <property type="gene ID" value="ENSNFUG00015015148.1"/>
</dbReference>
<dbReference type="GeneTree" id="ENSGT00530000063631"/>
<organism evidence="12 13">
    <name type="scientific">Nothobranchius furzeri</name>
    <name type="common">Turquoise killifish</name>
    <dbReference type="NCBI Taxonomy" id="105023"/>
    <lineage>
        <taxon>Eukaryota</taxon>
        <taxon>Metazoa</taxon>
        <taxon>Chordata</taxon>
        <taxon>Craniata</taxon>
        <taxon>Vertebrata</taxon>
        <taxon>Euteleostomi</taxon>
        <taxon>Actinopterygii</taxon>
        <taxon>Neopterygii</taxon>
        <taxon>Teleostei</taxon>
        <taxon>Neoteleostei</taxon>
        <taxon>Acanthomorphata</taxon>
        <taxon>Ovalentaria</taxon>
        <taxon>Atherinomorphae</taxon>
        <taxon>Cyprinodontiformes</taxon>
        <taxon>Nothobranchiidae</taxon>
        <taxon>Nothobranchius</taxon>
    </lineage>
</organism>
<reference evidence="12" key="2">
    <citation type="submission" date="2025-08" db="UniProtKB">
        <authorList>
            <consortium name="Ensembl"/>
        </authorList>
    </citation>
    <scope>IDENTIFICATION</scope>
</reference>
<dbReference type="GO" id="GO:0050767">
    <property type="term" value="P:regulation of neurogenesis"/>
    <property type="evidence" value="ECO:0007669"/>
    <property type="project" value="Ensembl"/>
</dbReference>
<keyword evidence="1" id="KW-0479">Metal-binding</keyword>
<dbReference type="InterPro" id="IPR038861">
    <property type="entry name" value="ADNP/ADNP2"/>
</dbReference>
<accession>A0A8C6M766</accession>
<evidence type="ECO:0000256" key="6">
    <source>
        <dbReference type="ARBA" id="ARBA00023125"/>
    </source>
</evidence>
<feature type="compositionally biased region" description="Polar residues" evidence="10">
    <location>
        <begin position="802"/>
        <end position="822"/>
    </location>
</feature>
<evidence type="ECO:0000256" key="10">
    <source>
        <dbReference type="SAM" id="MobiDB-lite"/>
    </source>
</evidence>
<dbReference type="GO" id="GO:0043249">
    <property type="term" value="P:erythrocyte maturation"/>
    <property type="evidence" value="ECO:0007669"/>
    <property type="project" value="Ensembl"/>
</dbReference>
<evidence type="ECO:0000256" key="3">
    <source>
        <dbReference type="ARBA" id="ARBA00022771"/>
    </source>
</evidence>
<dbReference type="GO" id="GO:0003677">
    <property type="term" value="F:DNA binding"/>
    <property type="evidence" value="ECO:0007669"/>
    <property type="project" value="UniProtKB-KW"/>
</dbReference>
<feature type="region of interest" description="Disordered" evidence="10">
    <location>
        <begin position="760"/>
        <end position="826"/>
    </location>
</feature>
<feature type="compositionally biased region" description="Basic and acidic residues" evidence="10">
    <location>
        <begin position="992"/>
        <end position="1001"/>
    </location>
</feature>
<feature type="compositionally biased region" description="Polar residues" evidence="10">
    <location>
        <begin position="760"/>
        <end position="789"/>
    </location>
</feature>
<dbReference type="GO" id="GO:0008270">
    <property type="term" value="F:zinc ion binding"/>
    <property type="evidence" value="ECO:0007669"/>
    <property type="project" value="UniProtKB-KW"/>
</dbReference>
<dbReference type="GO" id="GO:0010468">
    <property type="term" value="P:regulation of gene expression"/>
    <property type="evidence" value="ECO:0007669"/>
    <property type="project" value="TreeGrafter"/>
</dbReference>
<keyword evidence="4" id="KW-0862">Zinc</keyword>
<evidence type="ECO:0000259" key="11">
    <source>
        <dbReference type="PROSITE" id="PS00028"/>
    </source>
</evidence>
<dbReference type="GO" id="GO:0008013">
    <property type="term" value="F:beta-catenin binding"/>
    <property type="evidence" value="ECO:0007669"/>
    <property type="project" value="Ensembl"/>
</dbReference>
<evidence type="ECO:0000256" key="1">
    <source>
        <dbReference type="ARBA" id="ARBA00022723"/>
    </source>
</evidence>
<evidence type="ECO:0000256" key="4">
    <source>
        <dbReference type="ARBA" id="ARBA00022833"/>
    </source>
</evidence>
<evidence type="ECO:0000256" key="8">
    <source>
        <dbReference type="ARBA" id="ARBA00023163"/>
    </source>
</evidence>
<evidence type="ECO:0000256" key="9">
    <source>
        <dbReference type="ARBA" id="ARBA00023242"/>
    </source>
</evidence>
<dbReference type="Proteomes" id="UP000694548">
    <property type="component" value="Chromosome sgr10"/>
</dbReference>
<feature type="region of interest" description="Disordered" evidence="10">
    <location>
        <begin position="615"/>
        <end position="655"/>
    </location>
</feature>
<gene>
    <name evidence="12" type="primary">ADNP</name>
    <name evidence="12" type="synonym">adnpa</name>
</gene>
<keyword evidence="2" id="KW-0677">Repeat</keyword>
<dbReference type="PROSITE" id="PS00028">
    <property type="entry name" value="ZINC_FINGER_C2H2_1"/>
    <property type="match status" value="1"/>
</dbReference>
<dbReference type="PANTHER" id="PTHR15740:SF1">
    <property type="entry name" value="ACTIVITY-DEPENDENT NEUROPROTECTOR HOMEOBOX PROTEIN"/>
    <property type="match status" value="1"/>
</dbReference>
<dbReference type="GO" id="GO:0016055">
    <property type="term" value="P:Wnt signaling pathway"/>
    <property type="evidence" value="ECO:0007669"/>
    <property type="project" value="Ensembl"/>
</dbReference>
<evidence type="ECO:0000256" key="7">
    <source>
        <dbReference type="ARBA" id="ARBA00023155"/>
    </source>
</evidence>
<feature type="domain" description="C2H2-type" evidence="11">
    <location>
        <begin position="431"/>
        <end position="452"/>
    </location>
</feature>
<dbReference type="InterPro" id="IPR045762">
    <property type="entry name" value="ADNP_Znf"/>
</dbReference>